<dbReference type="EMBL" id="JBBAXC010000010">
    <property type="protein sequence ID" value="MEI5908039.1"/>
    <property type="molecule type" value="Genomic_DNA"/>
</dbReference>
<evidence type="ECO:0000256" key="1">
    <source>
        <dbReference type="SAM" id="MobiDB-lite"/>
    </source>
</evidence>
<name>A0ABU8HFU5_9BACI</name>
<comment type="caution">
    <text evidence="3">The sequence shown here is derived from an EMBL/GenBank/DDBJ whole genome shotgun (WGS) entry which is preliminary data.</text>
</comment>
<protein>
    <submittedName>
        <fullName evidence="3">Right-handed parallel beta-helix repeat-containing protein</fullName>
    </submittedName>
</protein>
<organism evidence="3 4">
    <name type="scientific">Bacillus spongiae</name>
    <dbReference type="NCBI Taxonomy" id="2683610"/>
    <lineage>
        <taxon>Bacteria</taxon>
        <taxon>Bacillati</taxon>
        <taxon>Bacillota</taxon>
        <taxon>Bacilli</taxon>
        <taxon>Bacillales</taxon>
        <taxon>Bacillaceae</taxon>
        <taxon>Bacillus</taxon>
    </lineage>
</organism>
<dbReference type="Proteomes" id="UP001312865">
    <property type="component" value="Unassembled WGS sequence"/>
</dbReference>
<sequence length="304" mass="32929">MVLRIVPTMFPTVQDAIDVSSEGDSIKILAGKFDGFEVTVDNLKIFGCGIGRTIIEGAPAQGSSSGVSVGAERIILQNFTVQGFESGIFFQLSANQNLLKNIESKINRTSGFSISGTDHLVLDCVALLNGVGFDFGPLDENTTLFRNKSFQNNTEGYRNIIEARRTRFVNNLAKRNEGAGFQLSGDRHQILINTSLENTAQGIVFRDNRYNLIENKICNNLSNGIEVDISVDSIIDSNIVRNNGTDMTDAGILVNNGVTGSTIRFNKARNNSEFDIEAVPPADMNNTFDGNQCGSSDPPTICGS</sequence>
<reference evidence="3 4" key="1">
    <citation type="journal article" date="2018" name="J. Microbiol.">
        <title>Bacillus spongiae sp. nov., isolated from sponge of Jeju Island.</title>
        <authorList>
            <person name="Lee G.E."/>
            <person name="Im W.T."/>
            <person name="Park J.S."/>
        </authorList>
    </citation>
    <scope>NUCLEOTIDE SEQUENCE [LARGE SCALE GENOMIC DNA]</scope>
    <source>
        <strain evidence="3 4">135PIL107-10</strain>
    </source>
</reference>
<evidence type="ECO:0000313" key="4">
    <source>
        <dbReference type="Proteomes" id="UP001312865"/>
    </source>
</evidence>
<dbReference type="InterPro" id="IPR039448">
    <property type="entry name" value="Beta_helix"/>
</dbReference>
<proteinExistence type="predicted"/>
<dbReference type="Pfam" id="PF13229">
    <property type="entry name" value="Beta_helix"/>
    <property type="match status" value="1"/>
</dbReference>
<feature type="domain" description="Right handed beta helix" evidence="2">
    <location>
        <begin position="143"/>
        <end position="292"/>
    </location>
</feature>
<accession>A0ABU8HFU5</accession>
<keyword evidence="4" id="KW-1185">Reference proteome</keyword>
<dbReference type="InterPro" id="IPR012334">
    <property type="entry name" value="Pectin_lyas_fold"/>
</dbReference>
<dbReference type="Gene3D" id="2.160.20.10">
    <property type="entry name" value="Single-stranded right-handed beta-helix, Pectin lyase-like"/>
    <property type="match status" value="1"/>
</dbReference>
<evidence type="ECO:0000313" key="3">
    <source>
        <dbReference type="EMBL" id="MEI5908039.1"/>
    </source>
</evidence>
<dbReference type="RefSeq" id="WP_336587479.1">
    <property type="nucleotide sequence ID" value="NZ_JBBAXC010000010.1"/>
</dbReference>
<feature type="region of interest" description="Disordered" evidence="1">
    <location>
        <begin position="285"/>
        <end position="304"/>
    </location>
</feature>
<dbReference type="SUPFAM" id="SSF51126">
    <property type="entry name" value="Pectin lyase-like"/>
    <property type="match status" value="1"/>
</dbReference>
<evidence type="ECO:0000259" key="2">
    <source>
        <dbReference type="Pfam" id="PF13229"/>
    </source>
</evidence>
<gene>
    <name evidence="3" type="ORF">WAK64_13340</name>
</gene>
<dbReference type="InterPro" id="IPR011050">
    <property type="entry name" value="Pectin_lyase_fold/virulence"/>
</dbReference>